<organism evidence="4 5">
    <name type="scientific">Anaerosphaera multitolerans</name>
    <dbReference type="NCBI Taxonomy" id="2487351"/>
    <lineage>
        <taxon>Bacteria</taxon>
        <taxon>Bacillati</taxon>
        <taxon>Bacillota</taxon>
        <taxon>Tissierellia</taxon>
        <taxon>Tissierellales</taxon>
        <taxon>Peptoniphilaceae</taxon>
        <taxon>Anaerosphaera</taxon>
    </lineage>
</organism>
<name>A0A437S7Q1_9FIRM</name>
<dbReference type="PROSITE" id="PS00060">
    <property type="entry name" value="ADH_IRON_2"/>
    <property type="match status" value="1"/>
</dbReference>
<dbReference type="InterPro" id="IPR056798">
    <property type="entry name" value="ADH_Fe_C"/>
</dbReference>
<dbReference type="Pfam" id="PF25137">
    <property type="entry name" value="ADH_Fe_C"/>
    <property type="match status" value="1"/>
</dbReference>
<dbReference type="InterPro" id="IPR018211">
    <property type="entry name" value="ADH_Fe_CS"/>
</dbReference>
<dbReference type="OrthoDB" id="9801156at2"/>
<comment type="caution">
    <text evidence="4">The sequence shown here is derived from an EMBL/GenBank/DDBJ whole genome shotgun (WGS) entry which is preliminary data.</text>
</comment>
<keyword evidence="1" id="KW-0560">Oxidoreductase</keyword>
<dbReference type="PANTHER" id="PTHR43633:SF1">
    <property type="entry name" value="ALCOHOL DEHYDROGENASE YQHD"/>
    <property type="match status" value="1"/>
</dbReference>
<dbReference type="InterPro" id="IPR044731">
    <property type="entry name" value="BDH-like"/>
</dbReference>
<feature type="domain" description="Fe-containing alcohol dehydrogenase-like C-terminal" evidence="3">
    <location>
        <begin position="188"/>
        <end position="388"/>
    </location>
</feature>
<dbReference type="Gene3D" id="1.20.1090.10">
    <property type="entry name" value="Dehydroquinate synthase-like - alpha domain"/>
    <property type="match status" value="1"/>
</dbReference>
<dbReference type="SUPFAM" id="SSF56796">
    <property type="entry name" value="Dehydroquinate synthase-like"/>
    <property type="match status" value="1"/>
</dbReference>
<dbReference type="GO" id="GO:1990362">
    <property type="term" value="F:butanol dehydrogenase (NAD+) activity"/>
    <property type="evidence" value="ECO:0007669"/>
    <property type="project" value="InterPro"/>
</dbReference>
<dbReference type="Pfam" id="PF00465">
    <property type="entry name" value="Fe-ADH"/>
    <property type="match status" value="1"/>
</dbReference>
<evidence type="ECO:0000256" key="1">
    <source>
        <dbReference type="ARBA" id="ARBA00023002"/>
    </source>
</evidence>
<evidence type="ECO:0000259" key="2">
    <source>
        <dbReference type="Pfam" id="PF00465"/>
    </source>
</evidence>
<keyword evidence="5" id="KW-1185">Reference proteome</keyword>
<dbReference type="GO" id="GO:1990002">
    <property type="term" value="F:methylglyoxal reductase (NADPH) (acetol producing) activity"/>
    <property type="evidence" value="ECO:0007669"/>
    <property type="project" value="TreeGrafter"/>
</dbReference>
<dbReference type="Proteomes" id="UP000288812">
    <property type="component" value="Unassembled WGS sequence"/>
</dbReference>
<dbReference type="PANTHER" id="PTHR43633">
    <property type="entry name" value="ALCOHOL DEHYDROGENASE YQHD"/>
    <property type="match status" value="1"/>
</dbReference>
<accession>A0A437S7Q1</accession>
<dbReference type="CDD" id="cd08187">
    <property type="entry name" value="BDH"/>
    <property type="match status" value="1"/>
</dbReference>
<sequence length="389" mass="42776">MKDFIFEVGTKILFGEDQLKHLPKEIKKYGNSVLFCYGGGSIKKLGLYDDVVKLLEENGIAYSELSGIEPNPRVESAIDGIRIARENKVDLVLAVGGGSVIDCAKLIAAGYYVDENPWDIVVGKVKVEKALPLGTILTLAATGSEMDTDSVITNLETKQKLGWGSKHVLPKFSIMNPVYTYSVNKHHTAAGVADIMSHTMENYFSLNDGCYLVDRLAEGILKTCIKYGPVALESPEDFDARANIMWANSWAINGLLKTGKDTSWSVHAIEHELSAFYDITHGTGLAILTPNWLRHVLNEHTANKIAIFGKNVFGIEPSGDKFADANKAIDALREFFDKMGIPKGLRDLGIGEEHLEEMAELTIKHKGGPIDGFITIDVEDVLEIYKMSL</sequence>
<protein>
    <submittedName>
        <fullName evidence="4">Iron-containing alcohol dehydrogenase</fullName>
    </submittedName>
</protein>
<evidence type="ECO:0000259" key="3">
    <source>
        <dbReference type="Pfam" id="PF25137"/>
    </source>
</evidence>
<dbReference type="GO" id="GO:0005829">
    <property type="term" value="C:cytosol"/>
    <property type="evidence" value="ECO:0007669"/>
    <property type="project" value="TreeGrafter"/>
</dbReference>
<dbReference type="FunFam" id="3.40.50.1970:FF:000003">
    <property type="entry name" value="Alcohol dehydrogenase, iron-containing"/>
    <property type="match status" value="1"/>
</dbReference>
<dbReference type="Gene3D" id="3.40.50.1970">
    <property type="match status" value="1"/>
</dbReference>
<gene>
    <name evidence="4" type="ORF">EF514_04235</name>
</gene>
<evidence type="ECO:0000313" key="5">
    <source>
        <dbReference type="Proteomes" id="UP000288812"/>
    </source>
</evidence>
<dbReference type="GO" id="GO:0046872">
    <property type="term" value="F:metal ion binding"/>
    <property type="evidence" value="ECO:0007669"/>
    <property type="project" value="InterPro"/>
</dbReference>
<dbReference type="InterPro" id="IPR001670">
    <property type="entry name" value="ADH_Fe/GldA"/>
</dbReference>
<feature type="domain" description="Alcohol dehydrogenase iron-type/glycerol dehydrogenase GldA" evidence="2">
    <location>
        <begin position="10"/>
        <end position="177"/>
    </location>
</feature>
<dbReference type="GO" id="GO:0008106">
    <property type="term" value="F:alcohol dehydrogenase (NADP+) activity"/>
    <property type="evidence" value="ECO:0007669"/>
    <property type="project" value="TreeGrafter"/>
</dbReference>
<dbReference type="EMBL" id="RLIH01000004">
    <property type="protein sequence ID" value="RVU55105.1"/>
    <property type="molecule type" value="Genomic_DNA"/>
</dbReference>
<evidence type="ECO:0000313" key="4">
    <source>
        <dbReference type="EMBL" id="RVU55105.1"/>
    </source>
</evidence>
<proteinExistence type="predicted"/>
<reference evidence="4 5" key="1">
    <citation type="submission" date="2018-11" db="EMBL/GenBank/DDBJ databases">
        <title>Genome sequencing and assembly of Anaerosphaera sp. nov., GS7-6-2.</title>
        <authorList>
            <person name="Rettenmaier R."/>
            <person name="Liebl W."/>
            <person name="Zverlov V."/>
        </authorList>
    </citation>
    <scope>NUCLEOTIDE SEQUENCE [LARGE SCALE GENOMIC DNA]</scope>
    <source>
        <strain evidence="4 5">GS7-6-2</strain>
    </source>
</reference>
<dbReference type="RefSeq" id="WP_127724160.1">
    <property type="nucleotide sequence ID" value="NZ_RLIH01000004.1"/>
</dbReference>
<dbReference type="AlphaFoldDB" id="A0A437S7Q1"/>